<reference evidence="2 3" key="1">
    <citation type="submission" date="2019-04" db="EMBL/GenBank/DDBJ databases">
        <title>An improved genome assembly and genetic linkage map for asparagus bean, Vigna unguiculata ssp. sesquipedialis.</title>
        <authorList>
            <person name="Xia Q."/>
            <person name="Zhang R."/>
            <person name="Dong Y."/>
        </authorList>
    </citation>
    <scope>NUCLEOTIDE SEQUENCE [LARGE SCALE GENOMIC DNA]</scope>
    <source>
        <tissue evidence="2">Leaf</tissue>
    </source>
</reference>
<sequence>MPSFERIVPALAKTTERPPLLPETTERPPLLPETIERPPPNGHHTTERPRRARPPNGHHLTTTLEWAPLHDDPRMGTTERPPSTTAPQIERPPPMGTTTTNNGTRIRAKKGTASVCDGHTRK</sequence>
<evidence type="ECO:0000313" key="2">
    <source>
        <dbReference type="EMBL" id="QCE00382.1"/>
    </source>
</evidence>
<organism evidence="2 3">
    <name type="scientific">Vigna unguiculata</name>
    <name type="common">Cowpea</name>
    <dbReference type="NCBI Taxonomy" id="3917"/>
    <lineage>
        <taxon>Eukaryota</taxon>
        <taxon>Viridiplantae</taxon>
        <taxon>Streptophyta</taxon>
        <taxon>Embryophyta</taxon>
        <taxon>Tracheophyta</taxon>
        <taxon>Spermatophyta</taxon>
        <taxon>Magnoliopsida</taxon>
        <taxon>eudicotyledons</taxon>
        <taxon>Gunneridae</taxon>
        <taxon>Pentapetalae</taxon>
        <taxon>rosids</taxon>
        <taxon>fabids</taxon>
        <taxon>Fabales</taxon>
        <taxon>Fabaceae</taxon>
        <taxon>Papilionoideae</taxon>
        <taxon>50 kb inversion clade</taxon>
        <taxon>NPAAA clade</taxon>
        <taxon>indigoferoid/millettioid clade</taxon>
        <taxon>Phaseoleae</taxon>
        <taxon>Vigna</taxon>
    </lineage>
</organism>
<keyword evidence="3" id="KW-1185">Reference proteome</keyword>
<evidence type="ECO:0000313" key="3">
    <source>
        <dbReference type="Proteomes" id="UP000501690"/>
    </source>
</evidence>
<name>A0A4D6MII5_VIGUN</name>
<dbReference type="AlphaFoldDB" id="A0A4D6MII5"/>
<dbReference type="EMBL" id="CP039351">
    <property type="protein sequence ID" value="QCE00382.1"/>
    <property type="molecule type" value="Genomic_DNA"/>
</dbReference>
<feature type="region of interest" description="Disordered" evidence="1">
    <location>
        <begin position="1"/>
        <end position="122"/>
    </location>
</feature>
<protein>
    <submittedName>
        <fullName evidence="2">Uncharacterized protein</fullName>
    </submittedName>
</protein>
<dbReference type="Proteomes" id="UP000501690">
    <property type="component" value="Linkage Group LG7"/>
</dbReference>
<evidence type="ECO:0000256" key="1">
    <source>
        <dbReference type="SAM" id="MobiDB-lite"/>
    </source>
</evidence>
<accession>A0A4D6MII5</accession>
<proteinExistence type="predicted"/>
<gene>
    <name evidence="2" type="ORF">DEO72_LG7g1672</name>
</gene>